<dbReference type="Proteomes" id="UP001162972">
    <property type="component" value="Chromosome 5"/>
</dbReference>
<accession>A0AAD6JZM8</accession>
<name>A0AAD6JZM8_9ROSI</name>
<proteinExistence type="predicted"/>
<protein>
    <submittedName>
        <fullName evidence="1">Uncharacterized protein</fullName>
    </submittedName>
</protein>
<gene>
    <name evidence="1" type="ORF">OIU84_006970</name>
</gene>
<sequence>MEEDKGTKVRRYEECHTVEGLVCGGVIRDHDHGRTIKLGVQALDAHIITDLLRGLLTLFFDPAISGLVGFKLDPLGPYASSSHVPWSNGRDQSNRCALYCTIKHRNSLAPSLGLRKTNDSFSSSDEGLVLYSRRAEKTSREKWKTRRKVELQIIIGRIKRRQHDPTSPEKNRTVTRSGRNLLPFGDIITAPMMLK</sequence>
<comment type="caution">
    <text evidence="1">The sequence shown here is derived from an EMBL/GenBank/DDBJ whole genome shotgun (WGS) entry which is preliminary data.</text>
</comment>
<keyword evidence="2" id="KW-1185">Reference proteome</keyword>
<evidence type="ECO:0000313" key="2">
    <source>
        <dbReference type="Proteomes" id="UP001162972"/>
    </source>
</evidence>
<organism evidence="1 2">
    <name type="scientific">Salix udensis</name>
    <dbReference type="NCBI Taxonomy" id="889485"/>
    <lineage>
        <taxon>Eukaryota</taxon>
        <taxon>Viridiplantae</taxon>
        <taxon>Streptophyta</taxon>
        <taxon>Embryophyta</taxon>
        <taxon>Tracheophyta</taxon>
        <taxon>Spermatophyta</taxon>
        <taxon>Magnoliopsida</taxon>
        <taxon>eudicotyledons</taxon>
        <taxon>Gunneridae</taxon>
        <taxon>Pentapetalae</taxon>
        <taxon>rosids</taxon>
        <taxon>fabids</taxon>
        <taxon>Malpighiales</taxon>
        <taxon>Salicaceae</taxon>
        <taxon>Saliceae</taxon>
        <taxon>Salix</taxon>
    </lineage>
</organism>
<dbReference type="EMBL" id="JAPFFJ010000013">
    <property type="protein sequence ID" value="KAJ6414256.1"/>
    <property type="molecule type" value="Genomic_DNA"/>
</dbReference>
<evidence type="ECO:0000313" key="1">
    <source>
        <dbReference type="EMBL" id="KAJ6414256.1"/>
    </source>
</evidence>
<dbReference type="AlphaFoldDB" id="A0AAD6JZM8"/>
<reference evidence="1 2" key="1">
    <citation type="journal article" date="2023" name="Int. J. Mol. Sci.">
        <title>De Novo Assembly and Annotation of 11 Diverse Shrub Willow (Salix) Genomes Reveals Novel Gene Organization in Sex-Linked Regions.</title>
        <authorList>
            <person name="Hyden B."/>
            <person name="Feng K."/>
            <person name="Yates T.B."/>
            <person name="Jawdy S."/>
            <person name="Cereghino C."/>
            <person name="Smart L.B."/>
            <person name="Muchero W."/>
        </authorList>
    </citation>
    <scope>NUCLEOTIDE SEQUENCE [LARGE SCALE GENOMIC DNA]</scope>
    <source>
        <tissue evidence="1">Shoot tip</tissue>
    </source>
</reference>